<organism evidence="2">
    <name type="scientific">Turris spectabilis</name>
    <dbReference type="NCBI Taxonomy" id="439608"/>
    <lineage>
        <taxon>Eukaryota</taxon>
        <taxon>Metazoa</taxon>
        <taxon>Spiralia</taxon>
        <taxon>Lophotrochozoa</taxon>
        <taxon>Mollusca</taxon>
        <taxon>Gastropoda</taxon>
        <taxon>Caenogastropoda</taxon>
        <taxon>Neogastropoda</taxon>
        <taxon>Conoidea</taxon>
        <taxon>Turridae</taxon>
        <taxon>Turris</taxon>
    </lineage>
</organism>
<feature type="chain" id="PRO_5037424196" evidence="1">
    <location>
        <begin position="21"/>
        <end position="80"/>
    </location>
</feature>
<evidence type="ECO:0000256" key="1">
    <source>
        <dbReference type="SAM" id="SignalP"/>
    </source>
</evidence>
<sequence length="80" mass="8664">MKCHFLTLALFLTAVMSIGATPISLVKNERSAMKPFMKMIRNNNNCGCGSTDVGQPCPGYGLCNDGICSALNTCDFEIKR</sequence>
<feature type="signal peptide" evidence="1">
    <location>
        <begin position="1"/>
        <end position="20"/>
    </location>
</feature>
<reference evidence="2" key="1">
    <citation type="submission" date="2021-09" db="EMBL/GenBank/DDBJ databases">
        <title>Integrating Venom Peptide Libraries into a Phylogenetic and Broader Biological Framework.</title>
        <authorList>
            <person name="Watkins M."/>
            <person name="Chase K."/>
            <person name="Safavi-Hemami H."/>
            <person name="Olivera B.M."/>
        </authorList>
    </citation>
    <scope>NUCLEOTIDE SEQUENCE</scope>
    <source>
        <tissue evidence="2">Venom duct</tissue>
    </source>
</reference>
<accession>A0A976LY56</accession>
<keyword evidence="1" id="KW-0732">Signal</keyword>
<dbReference type="AlphaFoldDB" id="A0A976LY56"/>
<proteinExistence type="evidence at transcript level"/>
<dbReference type="EMBL" id="OK247651">
    <property type="protein sequence ID" value="UCR73927.1"/>
    <property type="molecule type" value="mRNA"/>
</dbReference>
<protein>
    <submittedName>
        <fullName evidence="2">Venom peptide Tsp9.2</fullName>
    </submittedName>
</protein>
<name>A0A976LY56_9CAEN</name>
<evidence type="ECO:0000313" key="2">
    <source>
        <dbReference type="EMBL" id="UCR73927.1"/>
    </source>
</evidence>